<proteinExistence type="predicted"/>
<evidence type="ECO:0000313" key="1">
    <source>
        <dbReference type="EMBL" id="SUZ98928.1"/>
    </source>
</evidence>
<reference evidence="1" key="1">
    <citation type="submission" date="2018-05" db="EMBL/GenBank/DDBJ databases">
        <authorList>
            <person name="Lanie J.A."/>
            <person name="Ng W.-L."/>
            <person name="Kazmierczak K.M."/>
            <person name="Andrzejewski T.M."/>
            <person name="Davidsen T.M."/>
            <person name="Wayne K.J."/>
            <person name="Tettelin H."/>
            <person name="Glass J.I."/>
            <person name="Rusch D."/>
            <person name="Podicherti R."/>
            <person name="Tsui H.-C.T."/>
            <person name="Winkler M.E."/>
        </authorList>
    </citation>
    <scope>NUCLEOTIDE SEQUENCE</scope>
</reference>
<accession>A0A381S6I4</accession>
<dbReference type="EMBL" id="UINC01002652">
    <property type="protein sequence ID" value="SUZ98928.1"/>
    <property type="molecule type" value="Genomic_DNA"/>
</dbReference>
<evidence type="ECO:0008006" key="2">
    <source>
        <dbReference type="Google" id="ProtNLM"/>
    </source>
</evidence>
<organism evidence="1">
    <name type="scientific">marine metagenome</name>
    <dbReference type="NCBI Taxonomy" id="408172"/>
    <lineage>
        <taxon>unclassified sequences</taxon>
        <taxon>metagenomes</taxon>
        <taxon>ecological metagenomes</taxon>
    </lineage>
</organism>
<protein>
    <recommendedName>
        <fullName evidence="2">NIPSNAP domain-containing protein</fullName>
    </recommendedName>
</protein>
<sequence length="246" mass="28472">MKKIFLLLFTTLFLTSLNAQFGQARLLEVKEGQMSKFMDGVAKKTQKYNNSEGSPQFYTFQILTGPNATDFVRVRWMESIDELDSDPSQEELAYWNKYARPYYTEGANRIWARNANLSHVPEGQSGNLRRVIYYNYKDSGEQDFWRFRQRVKKAMVESGYGSAMNVLYCGSGCNGNWVQVRFHHDGYAGQTADYGEPYKAMVEKYNELYGNEAYDQDSDSVDASLMPDGRRIRHLMLMPEMSSSWD</sequence>
<name>A0A381S6I4_9ZZZZ</name>
<gene>
    <name evidence="1" type="ORF">METZ01_LOCUS51782</name>
</gene>
<dbReference type="AlphaFoldDB" id="A0A381S6I4"/>